<name>A0A8S5U4J0_9CAUD</name>
<organism evidence="1">
    <name type="scientific">Podoviridae sp. ctIyI17</name>
    <dbReference type="NCBI Taxonomy" id="2825241"/>
    <lineage>
        <taxon>Viruses</taxon>
        <taxon>Duplodnaviria</taxon>
        <taxon>Heunggongvirae</taxon>
        <taxon>Uroviricota</taxon>
        <taxon>Caudoviricetes</taxon>
    </lineage>
</organism>
<dbReference type="Pfam" id="PF25622">
    <property type="entry name" value="Phi29_MCP"/>
    <property type="match status" value="1"/>
</dbReference>
<reference evidence="1" key="1">
    <citation type="journal article" date="2021" name="Proc. Natl. Acad. Sci. U.S.A.">
        <title>A Catalog of Tens of Thousands of Viruses from Human Metagenomes Reveals Hidden Associations with Chronic Diseases.</title>
        <authorList>
            <person name="Tisza M.J."/>
            <person name="Buck C.B."/>
        </authorList>
    </citation>
    <scope>NUCLEOTIDE SEQUENCE</scope>
    <source>
        <strain evidence="1">CtIyI17</strain>
    </source>
</reference>
<evidence type="ECO:0000313" key="1">
    <source>
        <dbReference type="EMBL" id="DAF89318.1"/>
    </source>
</evidence>
<accession>A0A8S5U4J0</accession>
<proteinExistence type="predicted"/>
<protein>
    <submittedName>
        <fullName evidence="1">Head protein</fullName>
    </submittedName>
</protein>
<sequence>MPRRVAITNLNARTIDILNTIRDNASAEYQSLVPSVTKSEDIPRVGEVIKGYPAIANQFISALVNRIARVVVTSKIFNNRFADLKKGELNFGETIEEVFPELVKAREFSRDKAAQREFQRNVPDVKSAMHVINYYVQYPLTIDQDELELAFLSEEGVTDFIAKLIERIYSSAEYDEYLLFKYLIIKAIAHGEMYPVKLDLTDFDNAAIAFRGTSNDMTFYKTKYNVSGVHTISEKRDQNIFMDSFFNARYDVKTLAAAFNMDQAEFSGKLRLIDDFASFDNERFSEIRANSTMLEEVTAEELELCKGVRACLIDTEWFQIYDKQNKFTDVYVSSGDYYNYNYNVRKVVSVSPFSNAVVFVDSTATVADPASLTVEVVGKEISDTATILTLAVDTEEPNLVGGMACQFVQTQDATTKGIAVHPYGAIIFPAGQTSFTPEIDLAGTKYQPAAALTTSATVGTTIEFTKQ</sequence>
<dbReference type="EMBL" id="BK016007">
    <property type="protein sequence ID" value="DAF89318.1"/>
    <property type="molecule type" value="Genomic_DNA"/>
</dbReference>